<evidence type="ECO:0000313" key="15">
    <source>
        <dbReference type="Proteomes" id="UP000580856"/>
    </source>
</evidence>
<dbReference type="FunFam" id="3.40.50.10050:FF:000001">
    <property type="entry name" value="Translation initiation factor IF-2"/>
    <property type="match status" value="1"/>
</dbReference>
<feature type="compositionally biased region" description="Basic and acidic residues" evidence="12">
    <location>
        <begin position="400"/>
        <end position="410"/>
    </location>
</feature>
<evidence type="ECO:0000256" key="9">
    <source>
        <dbReference type="HAMAP-Rule" id="MF_00100"/>
    </source>
</evidence>
<dbReference type="Pfam" id="PF03144">
    <property type="entry name" value="GTP_EFTU_D2"/>
    <property type="match status" value="1"/>
</dbReference>
<evidence type="ECO:0000256" key="11">
    <source>
        <dbReference type="RuleBase" id="RU000645"/>
    </source>
</evidence>
<feature type="region of interest" description="Disordered" evidence="12">
    <location>
        <begin position="71"/>
        <end position="149"/>
    </location>
</feature>
<dbReference type="PANTHER" id="PTHR43381:SF5">
    <property type="entry name" value="TR-TYPE G DOMAIN-CONTAINING PROTEIN"/>
    <property type="match status" value="1"/>
</dbReference>
<dbReference type="InterPro" id="IPR006847">
    <property type="entry name" value="IF2_N"/>
</dbReference>
<feature type="compositionally biased region" description="Low complexity" evidence="12">
    <location>
        <begin position="253"/>
        <end position="286"/>
    </location>
</feature>
<dbReference type="InterPro" id="IPR015760">
    <property type="entry name" value="TIF_IF2"/>
</dbReference>
<feature type="binding site" evidence="9">
    <location>
        <begin position="581"/>
        <end position="585"/>
    </location>
    <ligand>
        <name>GTP</name>
        <dbReference type="ChEBI" id="CHEBI:37565"/>
    </ligand>
</feature>
<name>A0A846QQQ6_9BACT</name>
<dbReference type="RefSeq" id="WP_167940082.1">
    <property type="nucleotide sequence ID" value="NZ_JAATJA010000001.1"/>
</dbReference>
<evidence type="ECO:0000256" key="1">
    <source>
        <dbReference type="ARBA" id="ARBA00004496"/>
    </source>
</evidence>
<comment type="similarity">
    <text evidence="2 9 10">Belongs to the TRAFAC class translation factor GTPase superfamily. Classic translation factor GTPase family. IF-2 subfamily.</text>
</comment>
<keyword evidence="6 9" id="KW-0547">Nucleotide-binding</keyword>
<dbReference type="CDD" id="cd03702">
    <property type="entry name" value="IF2_mtIF2_II"/>
    <property type="match status" value="1"/>
</dbReference>
<dbReference type="SUPFAM" id="SSF52156">
    <property type="entry name" value="Initiation factor IF2/eIF5b, domain 3"/>
    <property type="match status" value="1"/>
</dbReference>
<keyword evidence="4 9" id="KW-0963">Cytoplasm</keyword>
<dbReference type="Gene3D" id="3.40.50.300">
    <property type="entry name" value="P-loop containing nucleotide triphosphate hydrolases"/>
    <property type="match status" value="1"/>
</dbReference>
<dbReference type="Proteomes" id="UP000580856">
    <property type="component" value="Unassembled WGS sequence"/>
</dbReference>
<feature type="compositionally biased region" description="Basic and acidic residues" evidence="12">
    <location>
        <begin position="289"/>
        <end position="325"/>
    </location>
</feature>
<evidence type="ECO:0000256" key="7">
    <source>
        <dbReference type="ARBA" id="ARBA00022917"/>
    </source>
</evidence>
<dbReference type="SUPFAM" id="SSF50447">
    <property type="entry name" value="Translation proteins"/>
    <property type="match status" value="2"/>
</dbReference>
<keyword evidence="5 9" id="KW-0396">Initiation factor</keyword>
<dbReference type="Gene3D" id="2.40.30.10">
    <property type="entry name" value="Translation factors"/>
    <property type="match status" value="2"/>
</dbReference>
<evidence type="ECO:0000259" key="13">
    <source>
        <dbReference type="PROSITE" id="PS51722"/>
    </source>
</evidence>
<sequence>MADKLRVKDISTELGVTNKDLIQACREIGIPVKSHMSTLSTEEADTLRSKIREASASTEVVRKEVQPGMVVRRRRKPVKKTESARVPEKVSETPEDITAAPANADFEPEVAAVAEQPAVEPEPKPAPKDAEEAKPVTKTAPKVRIIKPKTVTTPEPEVIAEEKKPVAEAVIVPEAVKAEPPVATEAPAAPKAQEAPIKSEEKPAEIEIEVRKTSHETAKQPEEAAQAAEQDKAESDDDRRAKRKKKVKKKEVPVAPKVRIISRPDPNAAPAAPAPAAETRRPAPGGRPAGERSYGDRPSGERTYGDRPSGDRGYGDRPSGDRSYGDRPAGGRPAGARPAGPRPTGGRPGPTGGRPGPAGGAPRPAGPRPAGGRPGAPSFTPDSEVPGGGEARRRKKKDKRVVDFSRKVNEDQQGFQKTGRKKGKGRGMEQMVQPANTQPLKAAKRKVKMEEAMRLADFAKQLGVKAQALIKVLFGLGVMATINQSIDFETAVLVAAEFGYEVEKVGFSENDYLLPEHEDTPETLKSRAPVVTIMGHVDHGKTSLLDAIRKSKITSGEAGGITQHIGAYDVETDRGKVVFLDTPGHEAFTAMRARGAQVTDIVILVVAADDGVMEQTREAINHSKAAGVPIIVAVNKMDKPEANPDRVMRELADHGLVPEDWGGETIFCYVSAKTGENLDQLLEMVLLQAEVLELKANPDKRAVGHIVEARLDKGRGAVATVLIQAGTLRQGDNFVCGTHNGRVRAMHNDKGKKVKEAGPATPVEVQGFDGVPEAGDEFICVEDEKVARRIAGDRQIKQRERALARESKVTLESFLASRPEAESQTLNLVLKADVQGSLEAITEALRKLSTDKIKVDIVHSGAGAITESDILLAAASQAIIIGFNVRPTAKIKEVAEQESVEIRFYDIIYKLVGEIKDAMAGMLAPVISEKYLGQAEVRDTFSIPKVGTVAGCFVVDGELRRNAGIRLLRDGVVIYTGKMNSLKRFKDDVKEVRKGYECGGGLENFNDIKVGDIIEAFEVVETAATLD</sequence>
<dbReference type="InterPro" id="IPR000178">
    <property type="entry name" value="TF_IF2_bacterial-like"/>
</dbReference>
<dbReference type="GO" id="GO:0005829">
    <property type="term" value="C:cytosol"/>
    <property type="evidence" value="ECO:0007669"/>
    <property type="project" value="TreeGrafter"/>
</dbReference>
<dbReference type="FunFam" id="2.40.30.10:FF:000008">
    <property type="entry name" value="Translation initiation factor IF-2"/>
    <property type="match status" value="1"/>
</dbReference>
<feature type="binding site" evidence="9">
    <location>
        <begin position="535"/>
        <end position="542"/>
    </location>
    <ligand>
        <name>GTP</name>
        <dbReference type="ChEBI" id="CHEBI:37565"/>
    </ligand>
</feature>
<protein>
    <recommendedName>
        <fullName evidence="3 9">Translation initiation factor IF-2</fullName>
    </recommendedName>
</protein>
<dbReference type="Pfam" id="PF04760">
    <property type="entry name" value="IF2_N"/>
    <property type="match status" value="2"/>
</dbReference>
<dbReference type="InterPro" id="IPR005225">
    <property type="entry name" value="Small_GTP-bd"/>
</dbReference>
<keyword evidence="15" id="KW-1185">Reference proteome</keyword>
<comment type="function">
    <text evidence="9 10">One of the essential components for the initiation of protein synthesis. Protects formylmethionyl-tRNA from spontaneous hydrolysis and promotes its binding to the 30S ribosomal subunits. Also involved in the hydrolysis of GTP during the formation of the 70S ribosomal complex.</text>
</comment>
<reference evidence="14 15" key="1">
    <citation type="submission" date="2020-03" db="EMBL/GenBank/DDBJ databases">
        <title>Genomic Encyclopedia of Type Strains, Phase IV (KMG-IV): sequencing the most valuable type-strain genomes for metagenomic binning, comparative biology and taxonomic classification.</title>
        <authorList>
            <person name="Goeker M."/>
        </authorList>
    </citation>
    <scope>NUCLEOTIDE SEQUENCE [LARGE SCALE GENOMIC DNA]</scope>
    <source>
        <strain evidence="14 15">DSM 24233</strain>
    </source>
</reference>
<feature type="compositionally biased region" description="Low complexity" evidence="12">
    <location>
        <begin position="330"/>
        <end position="345"/>
    </location>
</feature>
<proteinExistence type="inferred from homology"/>
<dbReference type="CDD" id="cd01887">
    <property type="entry name" value="IF2_eIF5B"/>
    <property type="match status" value="1"/>
</dbReference>
<dbReference type="InterPro" id="IPR027417">
    <property type="entry name" value="P-loop_NTPase"/>
</dbReference>
<comment type="caution">
    <text evidence="14">The sequence shown here is derived from an EMBL/GenBank/DDBJ whole genome shotgun (WGS) entry which is preliminary data.</text>
</comment>
<dbReference type="Gene3D" id="3.40.50.10050">
    <property type="entry name" value="Translation initiation factor IF- 2, domain 3"/>
    <property type="match status" value="1"/>
</dbReference>
<evidence type="ECO:0000256" key="3">
    <source>
        <dbReference type="ARBA" id="ARBA00020675"/>
    </source>
</evidence>
<feature type="compositionally biased region" description="Basic and acidic residues" evidence="12">
    <location>
        <begin position="229"/>
        <end position="240"/>
    </location>
</feature>
<dbReference type="PANTHER" id="PTHR43381">
    <property type="entry name" value="TRANSLATION INITIATION FACTOR IF-2-RELATED"/>
    <property type="match status" value="1"/>
</dbReference>
<dbReference type="InterPro" id="IPR023115">
    <property type="entry name" value="TIF_IF2_dom3"/>
</dbReference>
<feature type="region of interest" description="Disordered" evidence="12">
    <location>
        <begin position="175"/>
        <end position="431"/>
    </location>
</feature>
<dbReference type="PROSITE" id="PS51722">
    <property type="entry name" value="G_TR_2"/>
    <property type="match status" value="1"/>
</dbReference>
<feature type="compositionally biased region" description="Gly residues" evidence="12">
    <location>
        <begin position="346"/>
        <end position="359"/>
    </location>
</feature>
<feature type="binding site" evidence="9">
    <location>
        <begin position="635"/>
        <end position="638"/>
    </location>
    <ligand>
        <name>GTP</name>
        <dbReference type="ChEBI" id="CHEBI:37565"/>
    </ligand>
</feature>
<evidence type="ECO:0000256" key="10">
    <source>
        <dbReference type="RuleBase" id="RU000644"/>
    </source>
</evidence>
<feature type="compositionally biased region" description="Basic and acidic residues" evidence="12">
    <location>
        <begin position="197"/>
        <end position="222"/>
    </location>
</feature>
<feature type="region of interest" description="G-domain" evidence="9">
    <location>
        <begin position="529"/>
        <end position="677"/>
    </location>
</feature>
<organism evidence="14 15">
    <name type="scientific">Desulfobaculum xiamenense</name>
    <dbReference type="NCBI Taxonomy" id="995050"/>
    <lineage>
        <taxon>Bacteria</taxon>
        <taxon>Pseudomonadati</taxon>
        <taxon>Thermodesulfobacteriota</taxon>
        <taxon>Desulfovibrionia</taxon>
        <taxon>Desulfovibrionales</taxon>
        <taxon>Desulfovibrionaceae</taxon>
        <taxon>Desulfobaculum</taxon>
    </lineage>
</organism>
<dbReference type="NCBIfam" id="TIGR00231">
    <property type="entry name" value="small_GTP"/>
    <property type="match status" value="1"/>
</dbReference>
<dbReference type="FunFam" id="3.40.50.300:FF:000019">
    <property type="entry name" value="Translation initiation factor IF-2"/>
    <property type="match status" value="1"/>
</dbReference>
<dbReference type="FunFam" id="2.40.30.10:FF:000007">
    <property type="entry name" value="Translation initiation factor IF-2"/>
    <property type="match status" value="1"/>
</dbReference>
<keyword evidence="8 9" id="KW-0342">GTP-binding</keyword>
<dbReference type="AlphaFoldDB" id="A0A846QQQ6"/>
<feature type="compositionally biased region" description="Low complexity" evidence="12">
    <location>
        <begin position="175"/>
        <end position="196"/>
    </location>
</feature>
<dbReference type="Pfam" id="PF22042">
    <property type="entry name" value="EF-G_D2"/>
    <property type="match status" value="1"/>
</dbReference>
<evidence type="ECO:0000256" key="4">
    <source>
        <dbReference type="ARBA" id="ARBA00022490"/>
    </source>
</evidence>
<dbReference type="GO" id="GO:0003924">
    <property type="term" value="F:GTPase activity"/>
    <property type="evidence" value="ECO:0007669"/>
    <property type="project" value="UniProtKB-UniRule"/>
</dbReference>
<dbReference type="GO" id="GO:0005525">
    <property type="term" value="F:GTP binding"/>
    <property type="evidence" value="ECO:0007669"/>
    <property type="project" value="UniProtKB-KW"/>
</dbReference>
<dbReference type="HAMAP" id="MF_00100_B">
    <property type="entry name" value="IF_2_B"/>
    <property type="match status" value="1"/>
</dbReference>
<dbReference type="NCBIfam" id="TIGR00487">
    <property type="entry name" value="IF-2"/>
    <property type="match status" value="1"/>
</dbReference>
<dbReference type="Pfam" id="PF00009">
    <property type="entry name" value="GTP_EFTU"/>
    <property type="match status" value="1"/>
</dbReference>
<dbReference type="InterPro" id="IPR036925">
    <property type="entry name" value="TIF_IF2_dom3_sf"/>
</dbReference>
<dbReference type="SUPFAM" id="SSF52540">
    <property type="entry name" value="P-loop containing nucleoside triphosphate hydrolases"/>
    <property type="match status" value="1"/>
</dbReference>
<dbReference type="InterPro" id="IPR000795">
    <property type="entry name" value="T_Tr_GTP-bd_dom"/>
</dbReference>
<evidence type="ECO:0000256" key="6">
    <source>
        <dbReference type="ARBA" id="ARBA00022741"/>
    </source>
</evidence>
<evidence type="ECO:0000256" key="8">
    <source>
        <dbReference type="ARBA" id="ARBA00023134"/>
    </source>
</evidence>
<evidence type="ECO:0000256" key="5">
    <source>
        <dbReference type="ARBA" id="ARBA00022540"/>
    </source>
</evidence>
<feature type="compositionally biased region" description="Basic and acidic residues" evidence="12">
    <location>
        <begin position="121"/>
        <end position="135"/>
    </location>
</feature>
<feature type="compositionally biased region" description="Low complexity" evidence="12">
    <location>
        <begin position="109"/>
        <end position="119"/>
    </location>
</feature>
<feature type="compositionally biased region" description="Basic and acidic residues" evidence="12">
    <location>
        <begin position="79"/>
        <end position="92"/>
    </location>
</feature>
<gene>
    <name evidence="9" type="primary">infB</name>
    <name evidence="14" type="ORF">GGQ74_000629</name>
</gene>
<dbReference type="GO" id="GO:0003743">
    <property type="term" value="F:translation initiation factor activity"/>
    <property type="evidence" value="ECO:0007669"/>
    <property type="project" value="UniProtKB-UniRule"/>
</dbReference>
<dbReference type="InterPro" id="IPR004161">
    <property type="entry name" value="EFTu-like_2"/>
</dbReference>
<dbReference type="PROSITE" id="PS01176">
    <property type="entry name" value="IF2"/>
    <property type="match status" value="1"/>
</dbReference>
<comment type="subcellular location">
    <subcellularLocation>
        <location evidence="1 9 11">Cytoplasm</location>
    </subcellularLocation>
</comment>
<dbReference type="Pfam" id="PF11987">
    <property type="entry name" value="IF-2"/>
    <property type="match status" value="1"/>
</dbReference>
<dbReference type="EMBL" id="JAATJA010000001">
    <property type="protein sequence ID" value="NJB66989.1"/>
    <property type="molecule type" value="Genomic_DNA"/>
</dbReference>
<feature type="compositionally biased region" description="Low complexity" evidence="12">
    <location>
        <begin position="360"/>
        <end position="377"/>
    </location>
</feature>
<evidence type="ECO:0000313" key="14">
    <source>
        <dbReference type="EMBL" id="NJB66989.1"/>
    </source>
</evidence>
<dbReference type="InterPro" id="IPR053905">
    <property type="entry name" value="EF-G-like_DII"/>
</dbReference>
<evidence type="ECO:0000256" key="12">
    <source>
        <dbReference type="SAM" id="MobiDB-lite"/>
    </source>
</evidence>
<keyword evidence="7 9" id="KW-0648">Protein biosynthesis</keyword>
<accession>A0A846QQQ6</accession>
<dbReference type="InterPro" id="IPR009000">
    <property type="entry name" value="Transl_B-barrel_sf"/>
</dbReference>
<evidence type="ECO:0000256" key="2">
    <source>
        <dbReference type="ARBA" id="ARBA00007733"/>
    </source>
</evidence>
<feature type="domain" description="Tr-type G" evidence="13">
    <location>
        <begin position="526"/>
        <end position="695"/>
    </location>
</feature>
<dbReference type="CDD" id="cd03692">
    <property type="entry name" value="mtIF2_IVc"/>
    <property type="match status" value="1"/>
</dbReference>
<dbReference type="InterPro" id="IPR044145">
    <property type="entry name" value="IF2_II"/>
</dbReference>
<dbReference type="Gene3D" id="1.10.10.2480">
    <property type="match status" value="1"/>
</dbReference>